<dbReference type="EMBL" id="JAHKKG010000004">
    <property type="protein sequence ID" value="MBU2664447.1"/>
    <property type="molecule type" value="Genomic_DNA"/>
</dbReference>
<keyword evidence="3" id="KW-1185">Reference proteome</keyword>
<dbReference type="PANTHER" id="PTHR33164">
    <property type="entry name" value="TRANSCRIPTIONAL REGULATOR, MARR FAMILY"/>
    <property type="match status" value="1"/>
</dbReference>
<name>A0ABS5YLY2_9ACTN</name>
<dbReference type="Proteomes" id="UP001519654">
    <property type="component" value="Unassembled WGS sequence"/>
</dbReference>
<dbReference type="SUPFAM" id="SSF46785">
    <property type="entry name" value="Winged helix' DNA-binding domain"/>
    <property type="match status" value="1"/>
</dbReference>
<dbReference type="RefSeq" id="WP_215787080.1">
    <property type="nucleotide sequence ID" value="NZ_JAHKKG010000004.1"/>
</dbReference>
<sequence length="152" mass="16677">MDDRRVRWLTDLVRLEIELWEHVDARLKRVHGLPLASYEALDVLARGVAFPVAFRVGDLAREMRITVGGASKLAERVRAAGLIERAPDPGDRRASLIALTAAGRAVWTAATVTYEAAVAERLDGVLTDAEQQQMHDLVTRILSTGGVQQSHS</sequence>
<dbReference type="InterPro" id="IPR036388">
    <property type="entry name" value="WH-like_DNA-bd_sf"/>
</dbReference>
<feature type="domain" description="HTH marR-type" evidence="1">
    <location>
        <begin position="9"/>
        <end position="143"/>
    </location>
</feature>
<dbReference type="PRINTS" id="PR00598">
    <property type="entry name" value="HTHMARR"/>
</dbReference>
<evidence type="ECO:0000313" key="2">
    <source>
        <dbReference type="EMBL" id="MBU2664447.1"/>
    </source>
</evidence>
<dbReference type="PANTHER" id="PTHR33164:SF43">
    <property type="entry name" value="HTH-TYPE TRANSCRIPTIONAL REPRESSOR YETL"/>
    <property type="match status" value="1"/>
</dbReference>
<accession>A0ABS5YLY2</accession>
<dbReference type="InterPro" id="IPR036390">
    <property type="entry name" value="WH_DNA-bd_sf"/>
</dbReference>
<comment type="caution">
    <text evidence="2">The sequence shown here is derived from an EMBL/GenBank/DDBJ whole genome shotgun (WGS) entry which is preliminary data.</text>
</comment>
<dbReference type="InterPro" id="IPR039422">
    <property type="entry name" value="MarR/SlyA-like"/>
</dbReference>
<evidence type="ECO:0000259" key="1">
    <source>
        <dbReference type="PROSITE" id="PS50995"/>
    </source>
</evidence>
<dbReference type="Gene3D" id="1.10.10.10">
    <property type="entry name" value="Winged helix-like DNA-binding domain superfamily/Winged helix DNA-binding domain"/>
    <property type="match status" value="1"/>
</dbReference>
<proteinExistence type="predicted"/>
<dbReference type="InterPro" id="IPR000835">
    <property type="entry name" value="HTH_MarR-typ"/>
</dbReference>
<dbReference type="PROSITE" id="PS50995">
    <property type="entry name" value="HTH_MARR_2"/>
    <property type="match status" value="1"/>
</dbReference>
<organism evidence="2 3">
    <name type="scientific">Paractinoplanes bogorensis</name>
    <dbReference type="NCBI Taxonomy" id="1610840"/>
    <lineage>
        <taxon>Bacteria</taxon>
        <taxon>Bacillati</taxon>
        <taxon>Actinomycetota</taxon>
        <taxon>Actinomycetes</taxon>
        <taxon>Micromonosporales</taxon>
        <taxon>Micromonosporaceae</taxon>
        <taxon>Paractinoplanes</taxon>
    </lineage>
</organism>
<dbReference type="SMART" id="SM00347">
    <property type="entry name" value="HTH_MARR"/>
    <property type="match status" value="1"/>
</dbReference>
<dbReference type="Pfam" id="PF12802">
    <property type="entry name" value="MarR_2"/>
    <property type="match status" value="1"/>
</dbReference>
<gene>
    <name evidence="2" type="ORF">KOI35_13170</name>
</gene>
<evidence type="ECO:0000313" key="3">
    <source>
        <dbReference type="Proteomes" id="UP001519654"/>
    </source>
</evidence>
<reference evidence="2 3" key="1">
    <citation type="submission" date="2021-06" db="EMBL/GenBank/DDBJ databases">
        <title>Actinoplanes lichenicola sp. nov., and Actinoplanes ovalisporus sp. nov., isolated from lichen in Thailand.</title>
        <authorList>
            <person name="Saeng-In P."/>
            <person name="Kanchanasin P."/>
            <person name="Yuki M."/>
            <person name="Kudo T."/>
            <person name="Ohkuma M."/>
            <person name="Phongsopitanun W."/>
            <person name="Tanasupawat S."/>
        </authorList>
    </citation>
    <scope>NUCLEOTIDE SEQUENCE [LARGE SCALE GENOMIC DNA]</scope>
    <source>
        <strain evidence="2 3">NBRC 110975</strain>
    </source>
</reference>
<protein>
    <submittedName>
        <fullName evidence="2">MarR family winged helix-turn-helix transcriptional regulator</fullName>
    </submittedName>
</protein>